<name>A0A2X2REY1_CAPOC</name>
<reference evidence="2" key="2">
    <citation type="submission" date="2022-10" db="EMBL/GenBank/DDBJ databases">
        <title>Complete genome sequence of Capnocytophaga ochracea KCOM 2812 isolated from actinomycosis lesion.</title>
        <authorList>
            <person name="Kook J.-K."/>
            <person name="Park S.-N."/>
            <person name="Lim Y.K."/>
        </authorList>
    </citation>
    <scope>NUCLEOTIDE SEQUENCE</scope>
    <source>
        <strain evidence="2">KCOM 28121</strain>
    </source>
</reference>
<gene>
    <name evidence="1" type="ORF">NCTC11546_00928</name>
    <name evidence="2" type="ORF">OL231_09425</name>
</gene>
<dbReference type="EMBL" id="UARG01000017">
    <property type="protein sequence ID" value="SQA77714.1"/>
    <property type="molecule type" value="Genomic_DNA"/>
</dbReference>
<sequence length="67" mass="7885">METLLNTEIDDRKHSFEKEDFYYQLTPDELKSLAIAEEQSKLGMIMSSEEVRKEVRERYASKLGNRG</sequence>
<organism evidence="1 3">
    <name type="scientific">Capnocytophaga ochracea</name>
    <dbReference type="NCBI Taxonomy" id="1018"/>
    <lineage>
        <taxon>Bacteria</taxon>
        <taxon>Pseudomonadati</taxon>
        <taxon>Bacteroidota</taxon>
        <taxon>Flavobacteriia</taxon>
        <taxon>Flavobacteriales</taxon>
        <taxon>Flavobacteriaceae</taxon>
        <taxon>Capnocytophaga</taxon>
    </lineage>
</organism>
<dbReference type="EMBL" id="CP110230">
    <property type="protein sequence ID" value="UZD40384.1"/>
    <property type="molecule type" value="Genomic_DNA"/>
</dbReference>
<dbReference type="AlphaFoldDB" id="A0A2X2REY1"/>
<reference evidence="1 3" key="1">
    <citation type="submission" date="2018-06" db="EMBL/GenBank/DDBJ databases">
        <authorList>
            <consortium name="Pathogen Informatics"/>
            <person name="Doyle S."/>
        </authorList>
    </citation>
    <scope>NUCLEOTIDE SEQUENCE [LARGE SCALE GENOMIC DNA]</scope>
    <source>
        <strain evidence="1 3">NCTC11546</strain>
    </source>
</reference>
<protein>
    <submittedName>
        <fullName evidence="1">Uncharacterized protein</fullName>
    </submittedName>
</protein>
<evidence type="ECO:0000313" key="1">
    <source>
        <dbReference type="EMBL" id="SQA77714.1"/>
    </source>
</evidence>
<accession>A0A2X2REY1</accession>
<dbReference type="Proteomes" id="UP000249891">
    <property type="component" value="Unassembled WGS sequence"/>
</dbReference>
<evidence type="ECO:0000313" key="2">
    <source>
        <dbReference type="EMBL" id="UZD40384.1"/>
    </source>
</evidence>
<evidence type="ECO:0000313" key="3">
    <source>
        <dbReference type="Proteomes" id="UP000249891"/>
    </source>
</evidence>
<dbReference type="Proteomes" id="UP001163262">
    <property type="component" value="Chromosome"/>
</dbReference>
<proteinExistence type="predicted"/>
<dbReference type="RefSeq" id="WP_009420760.1">
    <property type="nucleotide sequence ID" value="NZ_CP110228.1"/>
</dbReference>